<feature type="transmembrane region" description="Helical" evidence="1">
    <location>
        <begin position="42"/>
        <end position="61"/>
    </location>
</feature>
<keyword evidence="1" id="KW-0472">Membrane</keyword>
<reference evidence="2 3" key="1">
    <citation type="submission" date="2018-08" db="EMBL/GenBank/DDBJ databases">
        <title>Genomic Encyclopedia of Archaeal and Bacterial Type Strains, Phase II (KMG-II): from individual species to whole genera.</title>
        <authorList>
            <person name="Goeker M."/>
        </authorList>
    </citation>
    <scope>NUCLEOTIDE SEQUENCE [LARGE SCALE GENOMIC DNA]</scope>
    <source>
        <strain evidence="2 3">DSM 2261</strain>
    </source>
</reference>
<evidence type="ECO:0000313" key="2">
    <source>
        <dbReference type="EMBL" id="REG32361.1"/>
    </source>
</evidence>
<protein>
    <submittedName>
        <fullName evidence="2">Uncharacterized protein</fullName>
    </submittedName>
</protein>
<gene>
    <name evidence="2" type="ORF">ATI61_105689</name>
</gene>
<keyword evidence="1" id="KW-1133">Transmembrane helix</keyword>
<name>A0ABX9K3L4_9BACT</name>
<evidence type="ECO:0000313" key="3">
    <source>
        <dbReference type="Proteomes" id="UP000256345"/>
    </source>
</evidence>
<dbReference type="EMBL" id="QUMU01000005">
    <property type="protein sequence ID" value="REG32361.1"/>
    <property type="molecule type" value="Genomic_DNA"/>
</dbReference>
<dbReference type="Proteomes" id="UP000256345">
    <property type="component" value="Unassembled WGS sequence"/>
</dbReference>
<comment type="caution">
    <text evidence="2">The sequence shown here is derived from an EMBL/GenBank/DDBJ whole genome shotgun (WGS) entry which is preliminary data.</text>
</comment>
<dbReference type="RefSeq" id="WP_047859636.1">
    <property type="nucleotide sequence ID" value="NZ_CP011509.1"/>
</dbReference>
<keyword evidence="3" id="KW-1185">Reference proteome</keyword>
<proteinExistence type="predicted"/>
<sequence>MLPDSSASQLEVLQARVAELEKRLAELSSPGVRRKPKVANKVAAVSIGALVLGASVAYAVTSSGLPLHEVMDWSATGTPVPALNSNVRWSRQDPANAEPRHTNQVLSIIEDATQTNSFSWPLYVQLNATTSPLADPGTSQNAGITSNVYNRSTGTPWVVGYHAEAHHGLLTPVTEPKQTVTANGTSILFNGELSSYSRTGRTIGLNLQAHGIEGTTICDDAINLQSTSSQAYWSNGVHFEGPYNIGINFDTATTNMGIDLRDNSIRMNAGQKFYLDGARGRAYLTYDATFDRIEMWKNGSVIEAW</sequence>
<accession>A0ABX9K3L4</accession>
<keyword evidence="1" id="KW-0812">Transmembrane</keyword>
<organism evidence="2 3">
    <name type="scientific">Archangium gephyra</name>
    <dbReference type="NCBI Taxonomy" id="48"/>
    <lineage>
        <taxon>Bacteria</taxon>
        <taxon>Pseudomonadati</taxon>
        <taxon>Myxococcota</taxon>
        <taxon>Myxococcia</taxon>
        <taxon>Myxococcales</taxon>
        <taxon>Cystobacterineae</taxon>
        <taxon>Archangiaceae</taxon>
        <taxon>Archangium</taxon>
    </lineage>
</organism>
<evidence type="ECO:0000256" key="1">
    <source>
        <dbReference type="SAM" id="Phobius"/>
    </source>
</evidence>